<evidence type="ECO:0000256" key="1">
    <source>
        <dbReference type="SAM" id="MobiDB-lite"/>
    </source>
</evidence>
<dbReference type="AlphaFoldDB" id="A0A3P7K2I8"/>
<feature type="region of interest" description="Disordered" evidence="1">
    <location>
        <begin position="1"/>
        <end position="21"/>
    </location>
</feature>
<proteinExistence type="predicted"/>
<evidence type="ECO:0000313" key="3">
    <source>
        <dbReference type="Proteomes" id="UP000270094"/>
    </source>
</evidence>
<feature type="compositionally biased region" description="Basic and acidic residues" evidence="1">
    <location>
        <begin position="7"/>
        <end position="21"/>
    </location>
</feature>
<evidence type="ECO:0000313" key="2">
    <source>
        <dbReference type="EMBL" id="VDM82627.1"/>
    </source>
</evidence>
<gene>
    <name evidence="2" type="ORF">SVUK_LOCUS17625</name>
</gene>
<accession>A0A3P7K2I8</accession>
<sequence length="105" mass="12231">MHTSLEFSHETREGGDERRYDPPLQRQWEAAGLSIERLGLAKIISRQATAEDFDEEDSRRFIGDLQVIEDFQDSGIANMDMPKRDRLVRRVSDLQYQRDSILYAA</sequence>
<reference evidence="2 3" key="1">
    <citation type="submission" date="2018-11" db="EMBL/GenBank/DDBJ databases">
        <authorList>
            <consortium name="Pathogen Informatics"/>
        </authorList>
    </citation>
    <scope>NUCLEOTIDE SEQUENCE [LARGE SCALE GENOMIC DNA]</scope>
</reference>
<organism evidence="2 3">
    <name type="scientific">Strongylus vulgaris</name>
    <name type="common">Blood worm</name>
    <dbReference type="NCBI Taxonomy" id="40348"/>
    <lineage>
        <taxon>Eukaryota</taxon>
        <taxon>Metazoa</taxon>
        <taxon>Ecdysozoa</taxon>
        <taxon>Nematoda</taxon>
        <taxon>Chromadorea</taxon>
        <taxon>Rhabditida</taxon>
        <taxon>Rhabditina</taxon>
        <taxon>Rhabditomorpha</taxon>
        <taxon>Strongyloidea</taxon>
        <taxon>Strongylidae</taxon>
        <taxon>Strongylus</taxon>
    </lineage>
</organism>
<keyword evidence="3" id="KW-1185">Reference proteome</keyword>
<name>A0A3P7K2I8_STRVU</name>
<dbReference type="Proteomes" id="UP000270094">
    <property type="component" value="Unassembled WGS sequence"/>
</dbReference>
<protein>
    <submittedName>
        <fullName evidence="2">Uncharacterized protein</fullName>
    </submittedName>
</protein>
<dbReference type="EMBL" id="UYYB01118528">
    <property type="protein sequence ID" value="VDM82627.1"/>
    <property type="molecule type" value="Genomic_DNA"/>
</dbReference>